<gene>
    <name evidence="5" type="primary">LOC110805351</name>
</gene>
<keyword evidence="2" id="KW-0175">Coiled coil</keyword>
<keyword evidence="4" id="KW-1185">Reference proteome</keyword>
<evidence type="ECO:0000256" key="2">
    <source>
        <dbReference type="ARBA" id="ARBA00023054"/>
    </source>
</evidence>
<evidence type="ECO:0000256" key="3">
    <source>
        <dbReference type="ARBA" id="ARBA00033330"/>
    </source>
</evidence>
<dbReference type="PANTHER" id="PTHR31305:SF2">
    <property type="entry name" value="SNARE-ASSOCIATED PROTEIN SNAPIN"/>
    <property type="match status" value="1"/>
</dbReference>
<protein>
    <recommendedName>
        <fullName evidence="3">Biogenesis of lysosome-related organelles complex 1 subunit 7</fullName>
    </recommendedName>
</protein>
<comment type="similarity">
    <text evidence="1">Belongs to the SNAPIN family.</text>
</comment>
<reference evidence="5" key="2">
    <citation type="submission" date="2025-08" db="UniProtKB">
        <authorList>
            <consortium name="RefSeq"/>
        </authorList>
    </citation>
    <scope>IDENTIFICATION</scope>
    <source>
        <tissue evidence="5">Leaf</tissue>
    </source>
</reference>
<dbReference type="GeneID" id="110805351"/>
<dbReference type="PANTHER" id="PTHR31305">
    <property type="entry name" value="SNARE-ASSOCIATED PROTEIN SNAPIN"/>
    <property type="match status" value="1"/>
</dbReference>
<dbReference type="InterPro" id="IPR017246">
    <property type="entry name" value="Snapin"/>
</dbReference>
<name>A0ABM3RUB5_SPIOL</name>
<dbReference type="RefSeq" id="XP_056699201.1">
    <property type="nucleotide sequence ID" value="XM_056843223.1"/>
</dbReference>
<organism evidence="4 5">
    <name type="scientific">Spinacia oleracea</name>
    <name type="common">Spinach</name>
    <dbReference type="NCBI Taxonomy" id="3562"/>
    <lineage>
        <taxon>Eukaryota</taxon>
        <taxon>Viridiplantae</taxon>
        <taxon>Streptophyta</taxon>
        <taxon>Embryophyta</taxon>
        <taxon>Tracheophyta</taxon>
        <taxon>Spermatophyta</taxon>
        <taxon>Magnoliopsida</taxon>
        <taxon>eudicotyledons</taxon>
        <taxon>Gunneridae</taxon>
        <taxon>Pentapetalae</taxon>
        <taxon>Caryophyllales</taxon>
        <taxon>Chenopodiaceae</taxon>
        <taxon>Chenopodioideae</taxon>
        <taxon>Anserineae</taxon>
        <taxon>Spinacia</taxon>
    </lineage>
</organism>
<sequence length="170" mass="18647">MSNSDTISIGIAANDDSYSVIPTIFSPECDNNNVNDDNIAGSSEALAEGISTMLAGVIRDFDSKAEDASRSQFQLISALDRLTSGFCDAWIIHFMRRDAVCLPKVEELDQLLEDAPLPFIMQHATKLSNVRKRVSSLNLLLRSVQHRLDNIDRMMSIGSLDNKSNVGGSK</sequence>
<evidence type="ECO:0000313" key="4">
    <source>
        <dbReference type="Proteomes" id="UP000813463"/>
    </source>
</evidence>
<evidence type="ECO:0000256" key="1">
    <source>
        <dbReference type="ARBA" id="ARBA00006111"/>
    </source>
</evidence>
<reference evidence="4" key="1">
    <citation type="journal article" date="2021" name="Nat. Commun.">
        <title>Genomic analyses provide insights into spinach domestication and the genetic basis of agronomic traits.</title>
        <authorList>
            <person name="Cai X."/>
            <person name="Sun X."/>
            <person name="Xu C."/>
            <person name="Sun H."/>
            <person name="Wang X."/>
            <person name="Ge C."/>
            <person name="Zhang Z."/>
            <person name="Wang Q."/>
            <person name="Fei Z."/>
            <person name="Jiao C."/>
            <person name="Wang Q."/>
        </authorList>
    </citation>
    <scope>NUCLEOTIDE SEQUENCE [LARGE SCALE GENOMIC DNA]</scope>
    <source>
        <strain evidence="4">cv. Varoflay</strain>
    </source>
</reference>
<dbReference type="Proteomes" id="UP000813463">
    <property type="component" value="Chromosome 4"/>
</dbReference>
<proteinExistence type="inferred from homology"/>
<dbReference type="Pfam" id="PF14712">
    <property type="entry name" value="Snapin_Pallidin"/>
    <property type="match status" value="1"/>
</dbReference>
<evidence type="ECO:0000313" key="5">
    <source>
        <dbReference type="RefSeq" id="XP_056699201.1"/>
    </source>
</evidence>
<accession>A0ABM3RUB5</accession>
<dbReference type="InterPro" id="IPR028119">
    <property type="entry name" value="Snapin/Pallidin/Snn1"/>
</dbReference>